<dbReference type="PROSITE" id="PS51502">
    <property type="entry name" value="S_R_A_B_BARREL"/>
    <property type="match status" value="1"/>
</dbReference>
<keyword evidence="4" id="KW-1185">Reference proteome</keyword>
<dbReference type="Proteomes" id="UP001201262">
    <property type="component" value="Unassembled WGS sequence"/>
</dbReference>
<dbReference type="InterPro" id="IPR013097">
    <property type="entry name" value="Dabb"/>
</dbReference>
<dbReference type="InterPro" id="IPR044662">
    <property type="entry name" value="HS1/DABB1-like"/>
</dbReference>
<dbReference type="SUPFAM" id="SSF54909">
    <property type="entry name" value="Dimeric alpha+beta barrel"/>
    <property type="match status" value="1"/>
</dbReference>
<dbReference type="PANTHER" id="PTHR33178:SF10">
    <property type="entry name" value="STRESS-RESPONSE A_B BARREL DOMAIN-CONTAINING PROTEIN"/>
    <property type="match status" value="1"/>
</dbReference>
<dbReference type="EMBL" id="JAJTJA010000016">
    <property type="protein sequence ID" value="KAH8688962.1"/>
    <property type="molecule type" value="Genomic_DNA"/>
</dbReference>
<accession>A0AAD4KGH0</accession>
<comment type="caution">
    <text evidence="3">The sequence shown here is derived from an EMBL/GenBank/DDBJ whole genome shotgun (WGS) entry which is preliminary data.</text>
</comment>
<protein>
    <recommendedName>
        <fullName evidence="2">Stress-response A/B barrel domain-containing protein</fullName>
    </recommendedName>
</protein>
<proteinExistence type="predicted"/>
<dbReference type="Gene3D" id="3.30.70.100">
    <property type="match status" value="1"/>
</dbReference>
<dbReference type="SMART" id="SM00886">
    <property type="entry name" value="Dabb"/>
    <property type="match status" value="1"/>
</dbReference>
<organism evidence="3 4">
    <name type="scientific">Talaromyces proteolyticus</name>
    <dbReference type="NCBI Taxonomy" id="1131652"/>
    <lineage>
        <taxon>Eukaryota</taxon>
        <taxon>Fungi</taxon>
        <taxon>Dikarya</taxon>
        <taxon>Ascomycota</taxon>
        <taxon>Pezizomycotina</taxon>
        <taxon>Eurotiomycetes</taxon>
        <taxon>Eurotiomycetidae</taxon>
        <taxon>Eurotiales</taxon>
        <taxon>Trichocomaceae</taxon>
        <taxon>Talaromyces</taxon>
        <taxon>Talaromyces sect. Bacilispori</taxon>
    </lineage>
</organism>
<evidence type="ECO:0000256" key="1">
    <source>
        <dbReference type="ARBA" id="ARBA00011738"/>
    </source>
</evidence>
<dbReference type="PANTHER" id="PTHR33178">
    <property type="match status" value="1"/>
</dbReference>
<evidence type="ECO:0000313" key="3">
    <source>
        <dbReference type="EMBL" id="KAH8688962.1"/>
    </source>
</evidence>
<dbReference type="RefSeq" id="XP_046065388.1">
    <property type="nucleotide sequence ID" value="XM_046222347.1"/>
</dbReference>
<feature type="domain" description="Stress-response A/B barrel" evidence="2">
    <location>
        <begin position="3"/>
        <end position="105"/>
    </location>
</feature>
<evidence type="ECO:0000259" key="2">
    <source>
        <dbReference type="PROSITE" id="PS51502"/>
    </source>
</evidence>
<sequence length="110" mass="12633">MVVSHIVLLTFKADISDTEKEEALTRLREIKDKALHPETGKPLVKSLTGGKNNSPKGYNKGYTYAFTWEFDTPEDRDYYTFQDPYHTSITPVILNAIENIIVVDYTPDEY</sequence>
<reference evidence="3" key="1">
    <citation type="submission" date="2021-12" db="EMBL/GenBank/DDBJ databases">
        <title>Convergent genome expansion in fungi linked to evolution of root-endophyte symbiosis.</title>
        <authorList>
            <consortium name="DOE Joint Genome Institute"/>
            <person name="Ke Y.-H."/>
            <person name="Bonito G."/>
            <person name="Liao H.-L."/>
            <person name="Looney B."/>
            <person name="Rojas-Flechas A."/>
            <person name="Nash J."/>
            <person name="Hameed K."/>
            <person name="Schadt C."/>
            <person name="Martin F."/>
            <person name="Crous P.W."/>
            <person name="Miettinen O."/>
            <person name="Magnuson J.K."/>
            <person name="Labbe J."/>
            <person name="Jacobson D."/>
            <person name="Doktycz M.J."/>
            <person name="Veneault-Fourrey C."/>
            <person name="Kuo A."/>
            <person name="Mondo S."/>
            <person name="Calhoun S."/>
            <person name="Riley R."/>
            <person name="Ohm R."/>
            <person name="LaButti K."/>
            <person name="Andreopoulos B."/>
            <person name="Pangilinan J."/>
            <person name="Nolan M."/>
            <person name="Tritt A."/>
            <person name="Clum A."/>
            <person name="Lipzen A."/>
            <person name="Daum C."/>
            <person name="Barry K."/>
            <person name="Grigoriev I.V."/>
            <person name="Vilgalys R."/>
        </authorList>
    </citation>
    <scope>NUCLEOTIDE SEQUENCE</scope>
    <source>
        <strain evidence="3">PMI_201</strain>
    </source>
</reference>
<name>A0AAD4KGH0_9EURO</name>
<dbReference type="Pfam" id="PF07876">
    <property type="entry name" value="Dabb"/>
    <property type="match status" value="1"/>
</dbReference>
<comment type="subunit">
    <text evidence="1">Homodimer.</text>
</comment>
<gene>
    <name evidence="3" type="ORF">BGW36DRAFT_466557</name>
</gene>
<dbReference type="AlphaFoldDB" id="A0AAD4KGH0"/>
<dbReference type="GeneID" id="70252634"/>
<evidence type="ECO:0000313" key="4">
    <source>
        <dbReference type="Proteomes" id="UP001201262"/>
    </source>
</evidence>
<dbReference type="InterPro" id="IPR011008">
    <property type="entry name" value="Dimeric_a/b-barrel"/>
</dbReference>